<gene>
    <name evidence="2" type="ORF">BCV71DRAFT_254922</name>
</gene>
<sequence length="172" mass="18840">MKLYFSVICLLALIWAAVCVPLSEPEASTEIQDSKTPLSFLNGAKAEEMDDLQIAKMYIAEGGHKNSNSGDIVYPKANETWHVGQKAKVVFRKADYGANETVSIFFFEKTPVLAGGPISNRVFTFKVPASAYSGHNATSLLLAVKQKDVISSKRHQQTGIDKAYSLRVAEII</sequence>
<dbReference type="VEuPathDB" id="FungiDB:BCV72DRAFT_185853"/>
<dbReference type="EMBL" id="KV921312">
    <property type="protein sequence ID" value="ORE19371.1"/>
    <property type="molecule type" value="Genomic_DNA"/>
</dbReference>
<protein>
    <submittedName>
        <fullName evidence="2">Uncharacterized protein</fullName>
    </submittedName>
</protein>
<dbReference type="AlphaFoldDB" id="A0A1X0S5D9"/>
<keyword evidence="1" id="KW-0732">Signal</keyword>
<evidence type="ECO:0000313" key="2">
    <source>
        <dbReference type="EMBL" id="ORE19371.1"/>
    </source>
</evidence>
<proteinExistence type="predicted"/>
<name>A0A1X0S5D9_RHIZD</name>
<organism evidence="2 3">
    <name type="scientific">Rhizopus microsporus</name>
    <dbReference type="NCBI Taxonomy" id="58291"/>
    <lineage>
        <taxon>Eukaryota</taxon>
        <taxon>Fungi</taxon>
        <taxon>Fungi incertae sedis</taxon>
        <taxon>Mucoromycota</taxon>
        <taxon>Mucoromycotina</taxon>
        <taxon>Mucoromycetes</taxon>
        <taxon>Mucorales</taxon>
        <taxon>Mucorineae</taxon>
        <taxon>Rhizopodaceae</taxon>
        <taxon>Rhizopus</taxon>
    </lineage>
</organism>
<feature type="chain" id="PRO_5012371506" evidence="1">
    <location>
        <begin position="20"/>
        <end position="172"/>
    </location>
</feature>
<feature type="signal peptide" evidence="1">
    <location>
        <begin position="1"/>
        <end position="19"/>
    </location>
</feature>
<dbReference type="Proteomes" id="UP000242381">
    <property type="component" value="Unassembled WGS sequence"/>
</dbReference>
<evidence type="ECO:0000256" key="1">
    <source>
        <dbReference type="SAM" id="SignalP"/>
    </source>
</evidence>
<reference evidence="2 3" key="1">
    <citation type="journal article" date="2016" name="Proc. Natl. Acad. Sci. U.S.A.">
        <title>Lipid metabolic changes in an early divergent fungus govern the establishment of a mutualistic symbiosis with endobacteria.</title>
        <authorList>
            <person name="Lastovetsky O.A."/>
            <person name="Gaspar M.L."/>
            <person name="Mondo S.J."/>
            <person name="LaButti K.M."/>
            <person name="Sandor L."/>
            <person name="Grigoriev I.V."/>
            <person name="Henry S.A."/>
            <person name="Pawlowska T.E."/>
        </authorList>
    </citation>
    <scope>NUCLEOTIDE SEQUENCE [LARGE SCALE GENOMIC DNA]</scope>
    <source>
        <strain evidence="2 3">ATCC 11559</strain>
    </source>
</reference>
<accession>A0A1X0S5D9</accession>
<evidence type="ECO:0000313" key="3">
    <source>
        <dbReference type="Proteomes" id="UP000242381"/>
    </source>
</evidence>